<organism evidence="2 3">
    <name type="scientific">Solilutibacter tolerans</name>
    <dbReference type="NCBI Taxonomy" id="1604334"/>
    <lineage>
        <taxon>Bacteria</taxon>
        <taxon>Pseudomonadati</taxon>
        <taxon>Pseudomonadota</taxon>
        <taxon>Gammaproteobacteria</taxon>
        <taxon>Lysobacterales</taxon>
        <taxon>Lysobacteraceae</taxon>
        <taxon>Solilutibacter</taxon>
    </lineage>
</organism>
<proteinExistence type="predicted"/>
<gene>
    <name evidence="2" type="ORF">SAMN05421546_0787</name>
</gene>
<protein>
    <submittedName>
        <fullName evidence="2">PH domain-containing protein</fullName>
    </submittedName>
</protein>
<dbReference type="RefSeq" id="WP_076585535.1">
    <property type="nucleotide sequence ID" value="NZ_FTLW01000002.1"/>
</dbReference>
<dbReference type="STRING" id="1604334.SAMN05421546_0787"/>
<dbReference type="PANTHER" id="PTHR35796:SF3">
    <property type="entry name" value="BHLH DOMAIN-CONTAINING PROTEIN"/>
    <property type="match status" value="1"/>
</dbReference>
<sequence>MGLIDSLLGHAGEASVAKLEPELRPLMAEGEVLEAAFAFVRDMIVFTDRRLILINKQGVTAKKVEYRSIPYRSIVMHSLETAGHFDLESDFKLWLSGQPGPIELKLGRGEGSTRLVSLLSQHMPR</sequence>
<feature type="domain" description="Bacterial Pleckstrin homology" evidence="1">
    <location>
        <begin position="2"/>
        <end position="122"/>
    </location>
</feature>
<name>A0A1N6QS21_9GAMM</name>
<dbReference type="CDD" id="cd13225">
    <property type="entry name" value="PH-like_bacteria"/>
    <property type="match status" value="1"/>
</dbReference>
<dbReference type="InterPro" id="IPR012544">
    <property type="entry name" value="PHb"/>
</dbReference>
<dbReference type="EMBL" id="FTLW01000002">
    <property type="protein sequence ID" value="SIQ19419.1"/>
    <property type="molecule type" value="Genomic_DNA"/>
</dbReference>
<accession>A0A1N6QS21</accession>
<dbReference type="OrthoDB" id="3199551at2"/>
<dbReference type="SUPFAM" id="SSF50729">
    <property type="entry name" value="PH domain-like"/>
    <property type="match status" value="1"/>
</dbReference>
<evidence type="ECO:0000313" key="2">
    <source>
        <dbReference type="EMBL" id="SIQ19419.1"/>
    </source>
</evidence>
<dbReference type="InterPro" id="IPR037063">
    <property type="entry name" value="PHb_sf"/>
</dbReference>
<evidence type="ECO:0000259" key="1">
    <source>
        <dbReference type="Pfam" id="PF08000"/>
    </source>
</evidence>
<dbReference type="Pfam" id="PF08000">
    <property type="entry name" value="bPH_1"/>
    <property type="match status" value="1"/>
</dbReference>
<reference evidence="3" key="1">
    <citation type="submission" date="2017-01" db="EMBL/GenBank/DDBJ databases">
        <authorList>
            <person name="Varghese N."/>
            <person name="Submissions S."/>
        </authorList>
    </citation>
    <scope>NUCLEOTIDE SEQUENCE [LARGE SCALE GENOMIC DNA]</scope>
    <source>
        <strain evidence="3">UM1</strain>
    </source>
</reference>
<dbReference type="PANTHER" id="PTHR35796">
    <property type="entry name" value="HYPOTHETICAL CYTOSOLIC PROTEIN"/>
    <property type="match status" value="1"/>
</dbReference>
<evidence type="ECO:0000313" key="3">
    <source>
        <dbReference type="Proteomes" id="UP000241788"/>
    </source>
</evidence>
<dbReference type="Gene3D" id="2.30.29.50">
    <property type="entry name" value="Bacterial Pleckstrin homology domain"/>
    <property type="match status" value="1"/>
</dbReference>
<dbReference type="Proteomes" id="UP000241788">
    <property type="component" value="Unassembled WGS sequence"/>
</dbReference>
<keyword evidence="3" id="KW-1185">Reference proteome</keyword>
<dbReference type="AlphaFoldDB" id="A0A1N6QS21"/>